<dbReference type="InterPro" id="IPR033575">
    <property type="entry name" value="DDA1-like"/>
</dbReference>
<comment type="similarity">
    <text evidence="1">Belongs to the DDA1 family.</text>
</comment>
<evidence type="ECO:0000256" key="1">
    <source>
        <dbReference type="ARBA" id="ARBA00008042"/>
    </source>
</evidence>
<comment type="caution">
    <text evidence="3">The sequence shown here is derived from an EMBL/GenBank/DDBJ whole genome shotgun (WGS) entry which is preliminary data.</text>
</comment>
<dbReference type="EMBL" id="JAXIOK010000005">
    <property type="protein sequence ID" value="KAK4771420.1"/>
    <property type="molecule type" value="Genomic_DNA"/>
</dbReference>
<dbReference type="PANTHER" id="PTHR31879">
    <property type="entry name" value="DET1- AND DDB1-ASSOCIATED PROTEIN 1"/>
    <property type="match status" value="1"/>
</dbReference>
<organism evidence="3 4">
    <name type="scientific">Trapa incisa</name>
    <dbReference type="NCBI Taxonomy" id="236973"/>
    <lineage>
        <taxon>Eukaryota</taxon>
        <taxon>Viridiplantae</taxon>
        <taxon>Streptophyta</taxon>
        <taxon>Embryophyta</taxon>
        <taxon>Tracheophyta</taxon>
        <taxon>Spermatophyta</taxon>
        <taxon>Magnoliopsida</taxon>
        <taxon>eudicotyledons</taxon>
        <taxon>Gunneridae</taxon>
        <taxon>Pentapetalae</taxon>
        <taxon>rosids</taxon>
        <taxon>malvids</taxon>
        <taxon>Myrtales</taxon>
        <taxon>Lythraceae</taxon>
        <taxon>Trapa</taxon>
    </lineage>
</organism>
<evidence type="ECO:0000313" key="3">
    <source>
        <dbReference type="EMBL" id="KAK4771420.1"/>
    </source>
</evidence>
<dbReference type="PANTHER" id="PTHR31879:SF8">
    <property type="entry name" value="DET1- AND DDB1-ASSOCIATED PROTEIN 1"/>
    <property type="match status" value="1"/>
</dbReference>
<keyword evidence="4" id="KW-1185">Reference proteome</keyword>
<dbReference type="Proteomes" id="UP001345219">
    <property type="component" value="Chromosome 24"/>
</dbReference>
<evidence type="ECO:0000259" key="2">
    <source>
        <dbReference type="Pfam" id="PF10172"/>
    </source>
</evidence>
<evidence type="ECO:0000313" key="4">
    <source>
        <dbReference type="Proteomes" id="UP001345219"/>
    </source>
</evidence>
<proteinExistence type="inferred from homology"/>
<name>A0AAN7KR24_9MYRT</name>
<dbReference type="GO" id="GO:0032436">
    <property type="term" value="P:positive regulation of proteasomal ubiquitin-dependent protein catabolic process"/>
    <property type="evidence" value="ECO:0007669"/>
    <property type="project" value="TreeGrafter"/>
</dbReference>
<reference evidence="3 4" key="1">
    <citation type="journal article" date="2023" name="Hortic Res">
        <title>Pangenome of water caltrop reveals structural variations and asymmetric subgenome divergence after allopolyploidization.</title>
        <authorList>
            <person name="Zhang X."/>
            <person name="Chen Y."/>
            <person name="Wang L."/>
            <person name="Yuan Y."/>
            <person name="Fang M."/>
            <person name="Shi L."/>
            <person name="Lu R."/>
            <person name="Comes H.P."/>
            <person name="Ma Y."/>
            <person name="Chen Y."/>
            <person name="Huang G."/>
            <person name="Zhou Y."/>
            <person name="Zheng Z."/>
            <person name="Qiu Y."/>
        </authorList>
    </citation>
    <scope>NUCLEOTIDE SEQUENCE [LARGE SCALE GENOMIC DNA]</scope>
    <source>
        <tissue evidence="3">Roots</tissue>
    </source>
</reference>
<accession>A0AAN7KR24</accession>
<dbReference type="GO" id="GO:0080008">
    <property type="term" value="C:Cul4-RING E3 ubiquitin ligase complex"/>
    <property type="evidence" value="ECO:0007669"/>
    <property type="project" value="TreeGrafter"/>
</dbReference>
<dbReference type="InterPro" id="IPR018276">
    <property type="entry name" value="DDA1_dom"/>
</dbReference>
<dbReference type="Pfam" id="PF10172">
    <property type="entry name" value="DDA1"/>
    <property type="match status" value="2"/>
</dbReference>
<gene>
    <name evidence="3" type="ORF">SAY87_031952</name>
</gene>
<feature type="domain" description="DET1- and DDB1-associated protein 1" evidence="2">
    <location>
        <begin position="3"/>
        <end position="27"/>
    </location>
</feature>
<protein>
    <recommendedName>
        <fullName evidence="2">DET1- and DDB1-associated protein 1 domain-containing protein</fullName>
    </recommendedName>
</protein>
<feature type="domain" description="DET1- and DDB1-associated protein 1" evidence="2">
    <location>
        <begin position="40"/>
        <end position="88"/>
    </location>
</feature>
<dbReference type="AlphaFoldDB" id="A0AAN7KR24"/>
<sequence length="122" mass="13748">MDSLFGDWPSFDPHNFSHFRPSDPSNPSVSAICPVSLPPYRVKNSTFHCQKMTPTTYCPTHSRTLPPSDQIITTEAKNILIRNFYGRGEEKLRPKRAAAQLLDADHGSKQPRPCDPVIELID</sequence>